<proteinExistence type="predicted"/>
<organism evidence="1 2">
    <name type="scientific">Arabis nemorensis</name>
    <dbReference type="NCBI Taxonomy" id="586526"/>
    <lineage>
        <taxon>Eukaryota</taxon>
        <taxon>Viridiplantae</taxon>
        <taxon>Streptophyta</taxon>
        <taxon>Embryophyta</taxon>
        <taxon>Tracheophyta</taxon>
        <taxon>Spermatophyta</taxon>
        <taxon>Magnoliopsida</taxon>
        <taxon>eudicotyledons</taxon>
        <taxon>Gunneridae</taxon>
        <taxon>Pentapetalae</taxon>
        <taxon>rosids</taxon>
        <taxon>malvids</taxon>
        <taxon>Brassicales</taxon>
        <taxon>Brassicaceae</taxon>
        <taxon>Arabideae</taxon>
        <taxon>Arabis</taxon>
    </lineage>
</organism>
<accession>A0A565C3Z3</accession>
<dbReference type="EMBL" id="CABITT030000006">
    <property type="protein sequence ID" value="VVB08376.1"/>
    <property type="molecule type" value="Genomic_DNA"/>
</dbReference>
<dbReference type="Proteomes" id="UP000489600">
    <property type="component" value="Unassembled WGS sequence"/>
</dbReference>
<evidence type="ECO:0000313" key="1">
    <source>
        <dbReference type="EMBL" id="VVB08376.1"/>
    </source>
</evidence>
<evidence type="ECO:0000313" key="2">
    <source>
        <dbReference type="Proteomes" id="UP000489600"/>
    </source>
</evidence>
<dbReference type="AlphaFoldDB" id="A0A565C3Z3"/>
<sequence length="213" mass="24609">MASRRSLTTPVEDWEDFRQALKELPSIKQSDQDNKKIQWDSSEFDIDTIDSTLELINDNRQVSLSLETIRSRFRGIGGRRTNNSNLNRKEKPESNCTRDFTISSVDDYATEFSDTEVSDPVYLRFKSSITKQGKPLCPTIVQEARYRANLFEQELLQHDSSWLRTSLFRSRCMVNGKIIDFVIDSGGSRKLISEEIVRNLALRTESHPTPYCM</sequence>
<keyword evidence="2" id="KW-1185">Reference proteome</keyword>
<dbReference type="OrthoDB" id="1111746at2759"/>
<name>A0A565C3Z3_9BRAS</name>
<gene>
    <name evidence="1" type="ORF">ANE_LOCUS18820</name>
</gene>
<reference evidence="1" key="1">
    <citation type="submission" date="2019-07" db="EMBL/GenBank/DDBJ databases">
        <authorList>
            <person name="Dittberner H."/>
        </authorList>
    </citation>
    <scope>NUCLEOTIDE SEQUENCE [LARGE SCALE GENOMIC DNA]</scope>
</reference>
<protein>
    <submittedName>
        <fullName evidence="1">Uncharacterized protein</fullName>
    </submittedName>
</protein>
<comment type="caution">
    <text evidence="1">The sequence shown here is derived from an EMBL/GenBank/DDBJ whole genome shotgun (WGS) entry which is preliminary data.</text>
</comment>